<reference evidence="1" key="1">
    <citation type="submission" date="2021-05" db="EMBL/GenBank/DDBJ databases">
        <authorList>
            <person name="Scholz U."/>
            <person name="Mascher M."/>
            <person name="Fiebig A."/>
        </authorList>
    </citation>
    <scope>NUCLEOTIDE SEQUENCE [LARGE SCALE GENOMIC DNA]</scope>
</reference>
<proteinExistence type="predicted"/>
<dbReference type="Proteomes" id="UP001732700">
    <property type="component" value="Chromosome 4D"/>
</dbReference>
<name>A0ACD5X160_AVESA</name>
<reference evidence="1" key="2">
    <citation type="submission" date="2025-09" db="UniProtKB">
        <authorList>
            <consortium name="EnsemblPlants"/>
        </authorList>
    </citation>
    <scope>IDENTIFICATION</scope>
</reference>
<accession>A0ACD5X160</accession>
<dbReference type="EnsemblPlants" id="AVESA.00010b.r2.4DG0717130.1">
    <property type="protein sequence ID" value="AVESA.00010b.r2.4DG0717130.1.CDS"/>
    <property type="gene ID" value="AVESA.00010b.r2.4DG0717130"/>
</dbReference>
<evidence type="ECO:0000313" key="1">
    <source>
        <dbReference type="EnsemblPlants" id="AVESA.00010b.r2.4DG0717130.1.CDS"/>
    </source>
</evidence>
<protein>
    <submittedName>
        <fullName evidence="1">Uncharacterized protein</fullName>
    </submittedName>
</protein>
<evidence type="ECO:0000313" key="2">
    <source>
        <dbReference type="Proteomes" id="UP001732700"/>
    </source>
</evidence>
<organism evidence="1 2">
    <name type="scientific">Avena sativa</name>
    <name type="common">Oat</name>
    <dbReference type="NCBI Taxonomy" id="4498"/>
    <lineage>
        <taxon>Eukaryota</taxon>
        <taxon>Viridiplantae</taxon>
        <taxon>Streptophyta</taxon>
        <taxon>Embryophyta</taxon>
        <taxon>Tracheophyta</taxon>
        <taxon>Spermatophyta</taxon>
        <taxon>Magnoliopsida</taxon>
        <taxon>Liliopsida</taxon>
        <taxon>Poales</taxon>
        <taxon>Poaceae</taxon>
        <taxon>BOP clade</taxon>
        <taxon>Pooideae</taxon>
        <taxon>Poodae</taxon>
        <taxon>Poeae</taxon>
        <taxon>Poeae Chloroplast Group 1 (Aveneae type)</taxon>
        <taxon>Aveninae</taxon>
        <taxon>Avena</taxon>
    </lineage>
</organism>
<keyword evidence="2" id="KW-1185">Reference proteome</keyword>
<sequence length="148" mass="16402">MEGAKAAADPPAGGQLESALLHIMQQHHHQSLRQRQQTERANKNAVRSACRVGGHLVEAVDGGVQELFVNEERIELEARALLGIVVRYRKQTDQRLAATNAVNSVLKKQDATRKRECCIAGTSWPGKEACIQQSHAIQDNCSTWHRCN</sequence>